<dbReference type="Pfam" id="PF23571">
    <property type="entry name" value="GH3_M"/>
    <property type="match status" value="1"/>
</dbReference>
<dbReference type="Pfam" id="PF23572">
    <property type="entry name" value="GH3_C"/>
    <property type="match status" value="1"/>
</dbReference>
<dbReference type="EMBL" id="KN834051">
    <property type="protein sequence ID" value="KIK12743.1"/>
    <property type="molecule type" value="Genomic_DNA"/>
</dbReference>
<dbReference type="InterPro" id="IPR004993">
    <property type="entry name" value="GH3"/>
</dbReference>
<dbReference type="PANTHER" id="PTHR31901">
    <property type="entry name" value="GH3 DOMAIN-CONTAINING PROTEIN"/>
    <property type="match status" value="1"/>
</dbReference>
<dbReference type="GO" id="GO:0005737">
    <property type="term" value="C:cytoplasm"/>
    <property type="evidence" value="ECO:0007669"/>
    <property type="project" value="TreeGrafter"/>
</dbReference>
<accession>A0A0C9YXR6</accession>
<reference evidence="3 4" key="1">
    <citation type="submission" date="2014-04" db="EMBL/GenBank/DDBJ databases">
        <authorList>
            <consortium name="DOE Joint Genome Institute"/>
            <person name="Kuo A."/>
            <person name="Kohler A."/>
            <person name="Costa M.D."/>
            <person name="Nagy L.G."/>
            <person name="Floudas D."/>
            <person name="Copeland A."/>
            <person name="Barry K.W."/>
            <person name="Cichocki N."/>
            <person name="Veneault-Fourrey C."/>
            <person name="LaButti K."/>
            <person name="Lindquist E.A."/>
            <person name="Lipzen A."/>
            <person name="Lundell T."/>
            <person name="Morin E."/>
            <person name="Murat C."/>
            <person name="Sun H."/>
            <person name="Tunlid A."/>
            <person name="Henrissat B."/>
            <person name="Grigoriev I.V."/>
            <person name="Hibbett D.S."/>
            <person name="Martin F."/>
            <person name="Nordberg H.P."/>
            <person name="Cantor M.N."/>
            <person name="Hua S.X."/>
        </authorList>
    </citation>
    <scope>NUCLEOTIDE SEQUENCE [LARGE SCALE GENOMIC DNA]</scope>
    <source>
        <strain evidence="3 4">441</strain>
    </source>
</reference>
<evidence type="ECO:0000259" key="1">
    <source>
        <dbReference type="Pfam" id="PF23571"/>
    </source>
</evidence>
<dbReference type="PANTHER" id="PTHR31901:SF9">
    <property type="entry name" value="GH3 DOMAIN-CONTAINING PROTEIN"/>
    <property type="match status" value="1"/>
</dbReference>
<dbReference type="GO" id="GO:0016881">
    <property type="term" value="F:acid-amino acid ligase activity"/>
    <property type="evidence" value="ECO:0007669"/>
    <property type="project" value="TreeGrafter"/>
</dbReference>
<dbReference type="AlphaFoldDB" id="A0A0C9YXR6"/>
<feature type="domain" description="GH3 C-terminal" evidence="2">
    <location>
        <begin position="200"/>
        <end position="321"/>
    </location>
</feature>
<evidence type="ECO:0000259" key="2">
    <source>
        <dbReference type="Pfam" id="PF23572"/>
    </source>
</evidence>
<reference evidence="4" key="2">
    <citation type="submission" date="2015-01" db="EMBL/GenBank/DDBJ databases">
        <title>Evolutionary Origins and Diversification of the Mycorrhizal Mutualists.</title>
        <authorList>
            <consortium name="DOE Joint Genome Institute"/>
            <consortium name="Mycorrhizal Genomics Consortium"/>
            <person name="Kohler A."/>
            <person name="Kuo A."/>
            <person name="Nagy L.G."/>
            <person name="Floudas D."/>
            <person name="Copeland A."/>
            <person name="Barry K.W."/>
            <person name="Cichocki N."/>
            <person name="Veneault-Fourrey C."/>
            <person name="LaButti K."/>
            <person name="Lindquist E.A."/>
            <person name="Lipzen A."/>
            <person name="Lundell T."/>
            <person name="Morin E."/>
            <person name="Murat C."/>
            <person name="Riley R."/>
            <person name="Ohm R."/>
            <person name="Sun H."/>
            <person name="Tunlid A."/>
            <person name="Henrissat B."/>
            <person name="Grigoriev I.V."/>
            <person name="Hibbett D.S."/>
            <person name="Martin F."/>
        </authorList>
    </citation>
    <scope>NUCLEOTIDE SEQUENCE [LARGE SCALE GENOMIC DNA]</scope>
    <source>
        <strain evidence="4">441</strain>
    </source>
</reference>
<gene>
    <name evidence="3" type="ORF">PISMIDRAFT_18503</name>
</gene>
<evidence type="ECO:0000313" key="4">
    <source>
        <dbReference type="Proteomes" id="UP000054018"/>
    </source>
</evidence>
<feature type="domain" description="GH3 middle" evidence="1">
    <location>
        <begin position="111"/>
        <end position="173"/>
    </location>
</feature>
<protein>
    <submittedName>
        <fullName evidence="3">Uncharacterized protein</fullName>
    </submittedName>
</protein>
<dbReference type="Proteomes" id="UP000054018">
    <property type="component" value="Unassembled WGS sequence"/>
</dbReference>
<sequence length="450" mass="50142">MTPTPLPPPQPIRWMGVGRSMEYVILGGLRFLHPVQVASRNGVLLIPNPVNPYVPRLEWDVSKHSSTARRVTGAHVTIPLDSAGGRGAFLASAYDPRDLNLYKVVGSDDVIEFLPADEPEESKYLAQMVNSLLLQPRARWKVDQGKKYEVVLTTGDGFWRYRLGDVVEALGFDPRDGQPVVRYVERRKGRAYPDCERGGVSEFCVCPDYRESVGRYAFLVELHGNLGEFLVPLHKPCWYAPRPRAQTFLYDGESAATAPSTLHASLQNLNENYLRDSLSGKIDAPAVRVLRPDTFADFREWKIRTSGGAAVGQVKVPVVVWDEGCRMWLEGRALHSILESWDAWDLGEVILSTKLADGHGRRTIKTVGLHGSGGGSQDSIYRPTLAQTMADSSAPYNYGFNDEDQQSLVHFASLSPHKKYYQCGWVVFDNVLGVSSIERSLSLIRKEPAQ</sequence>
<name>A0A0C9YXR6_9AGAM</name>
<keyword evidence="4" id="KW-1185">Reference proteome</keyword>
<evidence type="ECO:0000313" key="3">
    <source>
        <dbReference type="EMBL" id="KIK12743.1"/>
    </source>
</evidence>
<organism evidence="3 4">
    <name type="scientific">Pisolithus microcarpus 441</name>
    <dbReference type="NCBI Taxonomy" id="765257"/>
    <lineage>
        <taxon>Eukaryota</taxon>
        <taxon>Fungi</taxon>
        <taxon>Dikarya</taxon>
        <taxon>Basidiomycota</taxon>
        <taxon>Agaricomycotina</taxon>
        <taxon>Agaricomycetes</taxon>
        <taxon>Agaricomycetidae</taxon>
        <taxon>Boletales</taxon>
        <taxon>Sclerodermatineae</taxon>
        <taxon>Pisolithaceae</taxon>
        <taxon>Pisolithus</taxon>
    </lineage>
</organism>
<proteinExistence type="predicted"/>
<dbReference type="InterPro" id="IPR055378">
    <property type="entry name" value="GH3_C"/>
</dbReference>
<dbReference type="HOGENOM" id="CLU_608472_0_0_1"/>
<dbReference type="InterPro" id="IPR055377">
    <property type="entry name" value="GH3_M"/>
</dbReference>
<dbReference type="OrthoDB" id="10004661at2759"/>